<dbReference type="PANTHER" id="PTHR35936:SF18">
    <property type="entry name" value="L-CYSTINE-BINDING PROTEIN TCYJ"/>
    <property type="match status" value="1"/>
</dbReference>
<dbReference type="SUPFAM" id="SSF53850">
    <property type="entry name" value="Periplasmic binding protein-like II"/>
    <property type="match status" value="1"/>
</dbReference>
<gene>
    <name evidence="4" type="ORF">PAT3040_04427</name>
</gene>
<protein>
    <submittedName>
        <fullName evidence="4">ABC transporter substrate-binding protein</fullName>
    </submittedName>
</protein>
<evidence type="ECO:0000259" key="3">
    <source>
        <dbReference type="SMART" id="SM00062"/>
    </source>
</evidence>
<comment type="caution">
    <text evidence="4">The sequence shown here is derived from an EMBL/GenBank/DDBJ whole genome shotgun (WGS) entry which is preliminary data.</text>
</comment>
<accession>A0A2R5F0V5</accession>
<name>A0A2R5F0V5_9BACL</name>
<evidence type="ECO:0000313" key="4">
    <source>
        <dbReference type="EMBL" id="GBG09763.1"/>
    </source>
</evidence>
<reference evidence="4 5" key="1">
    <citation type="submission" date="2017-08" db="EMBL/GenBank/DDBJ databases">
        <title>Substantial Increase in Enzyme Production by Combined Drug-Resistance Mutations in Paenibacillus agaridevorans.</title>
        <authorList>
            <person name="Tanaka Y."/>
            <person name="Funane K."/>
            <person name="Hosaka T."/>
            <person name="Shiwa Y."/>
            <person name="Fujita N."/>
            <person name="Miyazaki T."/>
            <person name="Yoshikawa H."/>
            <person name="Murakami K."/>
            <person name="Kasahara K."/>
            <person name="Inaoka T."/>
            <person name="Hiraga Y."/>
            <person name="Ochi K."/>
        </authorList>
    </citation>
    <scope>NUCLEOTIDE SEQUENCE [LARGE SCALE GENOMIC DNA]</scope>
    <source>
        <strain evidence="4 5">T-3040</strain>
    </source>
</reference>
<organism evidence="4 5">
    <name type="scientific">Paenibacillus agaridevorans</name>
    <dbReference type="NCBI Taxonomy" id="171404"/>
    <lineage>
        <taxon>Bacteria</taxon>
        <taxon>Bacillati</taxon>
        <taxon>Bacillota</taxon>
        <taxon>Bacilli</taxon>
        <taxon>Bacillales</taxon>
        <taxon>Paenibacillaceae</taxon>
        <taxon>Paenibacillus</taxon>
    </lineage>
</organism>
<feature type="domain" description="Solute-binding protein family 3/N-terminal" evidence="3">
    <location>
        <begin position="42"/>
        <end position="270"/>
    </location>
</feature>
<sequence>MKKWLALSMTIALTGVLAGCGGNGEANTEVAGGKAPAAAPIKIVVGTGTQFPNVCFIDENGKLTGYDVELVREIDNRLEDYEFEFQTLEFTNLLLSLETNKIDMVAHEMEKNPEREAKYLFNKEPYSHWKNKVAVAKSNESVQSIDDLKGKKVLTTATSAQAIILEKYNKENDNAIDIVYQNGGANDTVQQVVSGRVEAFLSADFTLPLVDPSGDLKLVGPPLSQSNTLFMFRKDDPEQQKLADRVDEALKEIKADGTLKKLSEQWLGGDYTTSEVQ</sequence>
<dbReference type="AlphaFoldDB" id="A0A2R5F0V5"/>
<feature type="chain" id="PRO_5038415089" evidence="2">
    <location>
        <begin position="19"/>
        <end position="277"/>
    </location>
</feature>
<dbReference type="Pfam" id="PF00497">
    <property type="entry name" value="SBP_bac_3"/>
    <property type="match status" value="1"/>
</dbReference>
<dbReference type="SMART" id="SM00062">
    <property type="entry name" value="PBPb"/>
    <property type="match status" value="1"/>
</dbReference>
<evidence type="ECO:0000313" key="5">
    <source>
        <dbReference type="Proteomes" id="UP000245202"/>
    </source>
</evidence>
<keyword evidence="5" id="KW-1185">Reference proteome</keyword>
<keyword evidence="1 2" id="KW-0732">Signal</keyword>
<dbReference type="Proteomes" id="UP000245202">
    <property type="component" value="Unassembled WGS sequence"/>
</dbReference>
<dbReference type="EMBL" id="BDQX01000269">
    <property type="protein sequence ID" value="GBG09763.1"/>
    <property type="molecule type" value="Genomic_DNA"/>
</dbReference>
<dbReference type="PANTHER" id="PTHR35936">
    <property type="entry name" value="MEMBRANE-BOUND LYTIC MUREIN TRANSGLYCOSYLASE F"/>
    <property type="match status" value="1"/>
</dbReference>
<feature type="signal peptide" evidence="2">
    <location>
        <begin position="1"/>
        <end position="18"/>
    </location>
</feature>
<dbReference type="PROSITE" id="PS51257">
    <property type="entry name" value="PROKAR_LIPOPROTEIN"/>
    <property type="match status" value="1"/>
</dbReference>
<evidence type="ECO:0000256" key="2">
    <source>
        <dbReference type="SAM" id="SignalP"/>
    </source>
</evidence>
<dbReference type="Gene3D" id="3.40.190.10">
    <property type="entry name" value="Periplasmic binding protein-like II"/>
    <property type="match status" value="2"/>
</dbReference>
<evidence type="ECO:0000256" key="1">
    <source>
        <dbReference type="ARBA" id="ARBA00022729"/>
    </source>
</evidence>
<proteinExistence type="predicted"/>
<dbReference type="InterPro" id="IPR001638">
    <property type="entry name" value="Solute-binding_3/MltF_N"/>
</dbReference>